<protein>
    <recommendedName>
        <fullName evidence="4">Lipoprotein</fullName>
    </recommendedName>
</protein>
<keyword evidence="3" id="KW-1185">Reference proteome</keyword>
<evidence type="ECO:0008006" key="4">
    <source>
        <dbReference type="Google" id="ProtNLM"/>
    </source>
</evidence>
<feature type="chain" id="PRO_5042993586" description="Lipoprotein" evidence="1">
    <location>
        <begin position="23"/>
        <end position="245"/>
    </location>
</feature>
<accession>A0AAQ3Y6G0</accession>
<dbReference type="PROSITE" id="PS51257">
    <property type="entry name" value="PROKAR_LIPOPROTEIN"/>
    <property type="match status" value="1"/>
</dbReference>
<dbReference type="EMBL" id="CP147244">
    <property type="protein sequence ID" value="WYK01002.1"/>
    <property type="molecule type" value="Genomic_DNA"/>
</dbReference>
<keyword evidence="1" id="KW-0732">Signal</keyword>
<reference evidence="2" key="1">
    <citation type="submission" date="2017-05" db="EMBL/GenBank/DDBJ databases">
        <authorList>
            <consortium name="The Broad Institute Genomics Platform"/>
            <consortium name="The Broad Institute Genomic Center for Infectious Diseases"/>
            <person name="Earl A."/>
            <person name="Manson A."/>
            <person name="Schwartman J."/>
            <person name="Gilmore M."/>
            <person name="Abouelleil A."/>
            <person name="Cao P."/>
            <person name="Chapman S."/>
            <person name="Cusick C."/>
            <person name="Shea T."/>
            <person name="Young S."/>
            <person name="Neafsey D."/>
            <person name="Nusbaum C."/>
            <person name="Birren B."/>
        </authorList>
    </citation>
    <scope>NUCLEOTIDE SEQUENCE</scope>
    <source>
        <strain evidence="2">7F3_DIV0205</strain>
    </source>
</reference>
<dbReference type="AlphaFoldDB" id="A0AAQ3Y6G0"/>
<name>A0AAQ3Y6G0_9ENTE</name>
<proteinExistence type="predicted"/>
<dbReference type="RefSeq" id="WP_086314548.1">
    <property type="nucleotide sequence ID" value="NZ_CP147244.1"/>
</dbReference>
<evidence type="ECO:0000313" key="3">
    <source>
        <dbReference type="Proteomes" id="UP000194948"/>
    </source>
</evidence>
<gene>
    <name evidence="2" type="ORF">A5821_002128</name>
</gene>
<reference evidence="2" key="2">
    <citation type="submission" date="2024-03" db="EMBL/GenBank/DDBJ databases">
        <title>The Genome Sequence of Enterococcus sp. DIV0205d.</title>
        <authorList>
            <consortium name="The Broad Institute Genomics Platform"/>
            <consortium name="The Broad Institute Microbial Omics Core"/>
            <consortium name="The Broad Institute Genomic Center for Infectious Diseases"/>
            <person name="Earl A."/>
            <person name="Manson A."/>
            <person name="Gilmore M."/>
            <person name="Schwartman J."/>
            <person name="Shea T."/>
            <person name="Abouelleil A."/>
            <person name="Cao P."/>
            <person name="Chapman S."/>
            <person name="Cusick C."/>
            <person name="Young S."/>
            <person name="Neafsey D."/>
            <person name="Nusbaum C."/>
            <person name="Birren B."/>
        </authorList>
    </citation>
    <scope>NUCLEOTIDE SEQUENCE</scope>
    <source>
        <strain evidence="2">7F3_DIV0205</strain>
    </source>
</reference>
<dbReference type="Proteomes" id="UP000194948">
    <property type="component" value="Chromosome"/>
</dbReference>
<evidence type="ECO:0000256" key="1">
    <source>
        <dbReference type="SAM" id="SignalP"/>
    </source>
</evidence>
<sequence length="245" mass="28487">MKKKLKMVLFVLLILMLSGCTASNGHDILNAKDKPLTWQGEKEKPFGKFEYRKLDEKEVKKLLKEKFSVELPSYYKDIQIVFDKHFVTANTHLAPTEYSITTDGESLYFRGINKYYQQDELKIFTYIDFDYQFDQKKKLVTLKNQTLTISNPSKERQLPKNDLDETIKDVSSLINISLGKNLDDLHALMKKDKGKLKGSVLQVYENIEAAKDANELQKSIAVELDNEEHINQLYFYITDVIDENI</sequence>
<organism evidence="2 3">
    <name type="scientific">Candidatus Enterococcus palustris</name>
    <dbReference type="NCBI Taxonomy" id="1834189"/>
    <lineage>
        <taxon>Bacteria</taxon>
        <taxon>Bacillati</taxon>
        <taxon>Bacillota</taxon>
        <taxon>Bacilli</taxon>
        <taxon>Lactobacillales</taxon>
        <taxon>Enterococcaceae</taxon>
        <taxon>Enterococcus</taxon>
    </lineage>
</organism>
<evidence type="ECO:0000313" key="2">
    <source>
        <dbReference type="EMBL" id="WYK01002.1"/>
    </source>
</evidence>
<feature type="signal peptide" evidence="1">
    <location>
        <begin position="1"/>
        <end position="22"/>
    </location>
</feature>